<reference evidence="2" key="1">
    <citation type="submission" date="2021-05" db="EMBL/GenBank/DDBJ databases">
        <authorList>
            <person name="Pietrasiak N."/>
            <person name="Ward R."/>
            <person name="Stajich J.E."/>
            <person name="Kurbessoian T."/>
        </authorList>
    </citation>
    <scope>NUCLEOTIDE SEQUENCE</scope>
    <source>
        <strain evidence="2">UHER 2000/2452</strain>
    </source>
</reference>
<accession>A0A951Q6N0</accession>
<gene>
    <name evidence="2" type="ORF">KME15_00350</name>
</gene>
<organism evidence="2 3">
    <name type="scientific">Drouetiella hepatica Uher 2000/2452</name>
    <dbReference type="NCBI Taxonomy" id="904376"/>
    <lineage>
        <taxon>Bacteria</taxon>
        <taxon>Bacillati</taxon>
        <taxon>Cyanobacteriota</taxon>
        <taxon>Cyanophyceae</taxon>
        <taxon>Oculatellales</taxon>
        <taxon>Oculatellaceae</taxon>
        <taxon>Drouetiella</taxon>
    </lineage>
</organism>
<dbReference type="Proteomes" id="UP000757435">
    <property type="component" value="Unassembled WGS sequence"/>
</dbReference>
<dbReference type="EMBL" id="JAHHHD010000001">
    <property type="protein sequence ID" value="MBW4657101.1"/>
    <property type="molecule type" value="Genomic_DNA"/>
</dbReference>
<keyword evidence="1" id="KW-0472">Membrane</keyword>
<proteinExistence type="predicted"/>
<evidence type="ECO:0000313" key="3">
    <source>
        <dbReference type="Proteomes" id="UP000757435"/>
    </source>
</evidence>
<name>A0A951Q6N0_9CYAN</name>
<comment type="caution">
    <text evidence="2">The sequence shown here is derived from an EMBL/GenBank/DDBJ whole genome shotgun (WGS) entry which is preliminary data.</text>
</comment>
<evidence type="ECO:0000313" key="2">
    <source>
        <dbReference type="EMBL" id="MBW4657101.1"/>
    </source>
</evidence>
<keyword evidence="1" id="KW-0812">Transmembrane</keyword>
<protein>
    <submittedName>
        <fullName evidence="2">Uncharacterized protein</fullName>
    </submittedName>
</protein>
<feature type="transmembrane region" description="Helical" evidence="1">
    <location>
        <begin position="12"/>
        <end position="30"/>
    </location>
</feature>
<keyword evidence="1" id="KW-1133">Transmembrane helix</keyword>
<dbReference type="AlphaFoldDB" id="A0A951Q6N0"/>
<reference evidence="2" key="2">
    <citation type="journal article" date="2022" name="Microbiol. Resour. Announc.">
        <title>Metagenome Sequencing to Explore Phylogenomics of Terrestrial Cyanobacteria.</title>
        <authorList>
            <person name="Ward R.D."/>
            <person name="Stajich J.E."/>
            <person name="Johansen J.R."/>
            <person name="Huntemann M."/>
            <person name="Clum A."/>
            <person name="Foster B."/>
            <person name="Foster B."/>
            <person name="Roux S."/>
            <person name="Palaniappan K."/>
            <person name="Varghese N."/>
            <person name="Mukherjee S."/>
            <person name="Reddy T.B.K."/>
            <person name="Daum C."/>
            <person name="Copeland A."/>
            <person name="Chen I.A."/>
            <person name="Ivanova N.N."/>
            <person name="Kyrpides N.C."/>
            <person name="Shapiro N."/>
            <person name="Eloe-Fadrosh E.A."/>
            <person name="Pietrasiak N."/>
        </authorList>
    </citation>
    <scope>NUCLEOTIDE SEQUENCE</scope>
    <source>
        <strain evidence="2">UHER 2000/2452</strain>
    </source>
</reference>
<sequence length="265" mass="29425">MRTTFDRDWKPLLSIALISVGVGAIASLQFPQIQRLANRSQTVSAEKIRQEVEVERARLNLVKSLPSFGFNNLLADWSFLSFLQYFGDEPARTKTDYSLSPDYFEVILSRDPYFLNTYTFASTSISLYAGMPEKSVVLMQQGLQSLKPNVPPGSYYAWRQLGIDQLLFLGDAQAARQSFATAATWARLSSLPGSADVADSSQQTVDFLTRNPNSKTAQVSAWTMILSTAPDDRTQKMAIDRIEALGSKVVKTPDGTYSIQAPEKD</sequence>
<evidence type="ECO:0000256" key="1">
    <source>
        <dbReference type="SAM" id="Phobius"/>
    </source>
</evidence>